<dbReference type="KEGG" id="bbel:109480779"/>
<keyword evidence="1" id="KW-0479">Metal-binding</keyword>
<dbReference type="InterPro" id="IPR018247">
    <property type="entry name" value="EF_Hand_1_Ca_BS"/>
</dbReference>
<dbReference type="PROSITE" id="PS00018">
    <property type="entry name" value="EF_HAND_1"/>
    <property type="match status" value="1"/>
</dbReference>
<feature type="domain" description="EF-hand" evidence="5">
    <location>
        <begin position="28"/>
        <end position="63"/>
    </location>
</feature>
<keyword evidence="2" id="KW-0677">Repeat</keyword>
<protein>
    <submittedName>
        <fullName evidence="7">Myosin regulatory light chain, smooth muscle-like</fullName>
    </submittedName>
</protein>
<dbReference type="AlphaFoldDB" id="A0A6P4ZBC6"/>
<dbReference type="Pfam" id="PF13405">
    <property type="entry name" value="EF-hand_6"/>
    <property type="match status" value="1"/>
</dbReference>
<dbReference type="InterPro" id="IPR002048">
    <property type="entry name" value="EF_hand_dom"/>
</dbReference>
<proteinExistence type="predicted"/>
<evidence type="ECO:0000313" key="6">
    <source>
        <dbReference type="Proteomes" id="UP000515135"/>
    </source>
</evidence>
<dbReference type="FunFam" id="1.10.238.10:FF:000007">
    <property type="entry name" value="Putative myosin regulatory light chain sqh"/>
    <property type="match status" value="1"/>
</dbReference>
<name>A0A6P4ZBC6_BRABE</name>
<keyword evidence="3" id="KW-0106">Calcium</keyword>
<accession>A0A6P4ZBC6</accession>
<organism evidence="6 7">
    <name type="scientific">Branchiostoma belcheri</name>
    <name type="common">Amphioxus</name>
    <dbReference type="NCBI Taxonomy" id="7741"/>
    <lineage>
        <taxon>Eukaryota</taxon>
        <taxon>Metazoa</taxon>
        <taxon>Chordata</taxon>
        <taxon>Cephalochordata</taxon>
        <taxon>Leptocardii</taxon>
        <taxon>Amphioxiformes</taxon>
        <taxon>Branchiostomatidae</taxon>
        <taxon>Branchiostoma</taxon>
    </lineage>
</organism>
<dbReference type="GO" id="GO:0005509">
    <property type="term" value="F:calcium ion binding"/>
    <property type="evidence" value="ECO:0007669"/>
    <property type="project" value="InterPro"/>
</dbReference>
<dbReference type="PROSITE" id="PS50222">
    <property type="entry name" value="EF_HAND_2"/>
    <property type="match status" value="1"/>
</dbReference>
<dbReference type="InterPro" id="IPR011992">
    <property type="entry name" value="EF-hand-dom_pair"/>
</dbReference>
<feature type="compositionally biased region" description="Polar residues" evidence="4">
    <location>
        <begin position="18"/>
        <end position="27"/>
    </location>
</feature>
<dbReference type="RefSeq" id="XP_019638640.1">
    <property type="nucleotide sequence ID" value="XM_019783081.1"/>
</dbReference>
<evidence type="ECO:0000256" key="3">
    <source>
        <dbReference type="ARBA" id="ARBA00022837"/>
    </source>
</evidence>
<dbReference type="SMART" id="SM00054">
    <property type="entry name" value="EFh"/>
    <property type="match status" value="1"/>
</dbReference>
<dbReference type="Gene3D" id="1.10.238.10">
    <property type="entry name" value="EF-hand"/>
    <property type="match status" value="2"/>
</dbReference>
<dbReference type="PANTHER" id="PTHR23049">
    <property type="entry name" value="MYOSIN REGULATORY LIGHT CHAIN 2"/>
    <property type="match status" value="1"/>
</dbReference>
<keyword evidence="6" id="KW-1185">Reference proteome</keyword>
<evidence type="ECO:0000256" key="4">
    <source>
        <dbReference type="SAM" id="MobiDB-lite"/>
    </source>
</evidence>
<dbReference type="Proteomes" id="UP000515135">
    <property type="component" value="Unplaced"/>
</dbReference>
<evidence type="ECO:0000313" key="7">
    <source>
        <dbReference type="RefSeq" id="XP_019638640.1"/>
    </source>
</evidence>
<dbReference type="InterPro" id="IPR050403">
    <property type="entry name" value="Myosin_RLC"/>
</dbReference>
<dbReference type="GeneID" id="109480779"/>
<evidence type="ECO:0000259" key="5">
    <source>
        <dbReference type="PROSITE" id="PS50222"/>
    </source>
</evidence>
<evidence type="ECO:0000256" key="1">
    <source>
        <dbReference type="ARBA" id="ARBA00022723"/>
    </source>
</evidence>
<sequence length="176" mass="19654">MGRKGRKGGGGGGGGKRATTTATTFDSSQVQEFKEAFGVLDQNRDGFVDKEDLKDTYASFGKNPDDFREQIDKMIGEASEPISFQVFLSLFGNKMKDTNPVEQLLNGMKQFDPKGKGFLPKLKVKEIFCERGDRFSEDEWNKMLAGAPWAVNKKGQFNWVGFLTYVRTGAEPEDDE</sequence>
<reference evidence="7" key="1">
    <citation type="submission" date="2025-08" db="UniProtKB">
        <authorList>
            <consortium name="RefSeq"/>
        </authorList>
    </citation>
    <scope>IDENTIFICATION</scope>
    <source>
        <tissue evidence="7">Gonad</tissue>
    </source>
</reference>
<dbReference type="OrthoDB" id="429467at2759"/>
<gene>
    <name evidence="7" type="primary">LOC109480779</name>
</gene>
<feature type="region of interest" description="Disordered" evidence="4">
    <location>
        <begin position="1"/>
        <end position="27"/>
    </location>
</feature>
<dbReference type="SUPFAM" id="SSF47473">
    <property type="entry name" value="EF-hand"/>
    <property type="match status" value="1"/>
</dbReference>
<evidence type="ECO:0000256" key="2">
    <source>
        <dbReference type="ARBA" id="ARBA00022737"/>
    </source>
</evidence>